<keyword evidence="2" id="KW-0813">Transport</keyword>
<evidence type="ECO:0000256" key="1">
    <source>
        <dbReference type="ARBA" id="ARBA00004651"/>
    </source>
</evidence>
<reference evidence="10" key="1">
    <citation type="journal article" date="2019" name="Int. J. Syst. Evol. Microbiol.">
        <title>The Global Catalogue of Microorganisms (GCM) 10K type strain sequencing project: providing services to taxonomists for standard genome sequencing and annotation.</title>
        <authorList>
            <consortium name="The Broad Institute Genomics Platform"/>
            <consortium name="The Broad Institute Genome Sequencing Center for Infectious Disease"/>
            <person name="Wu L."/>
            <person name="Ma J."/>
        </authorList>
    </citation>
    <scope>NUCLEOTIDE SEQUENCE [LARGE SCALE GENOMIC DNA]</scope>
    <source>
        <strain evidence="10">CGMCC 4.1437</strain>
    </source>
</reference>
<evidence type="ECO:0000313" key="10">
    <source>
        <dbReference type="Proteomes" id="UP001595975"/>
    </source>
</evidence>
<feature type="transmembrane region" description="Helical" evidence="7">
    <location>
        <begin position="251"/>
        <end position="272"/>
    </location>
</feature>
<keyword evidence="4 7" id="KW-0812">Transmembrane</keyword>
<gene>
    <name evidence="9" type="ORF">ACFP3U_24215</name>
</gene>
<evidence type="ECO:0000256" key="2">
    <source>
        <dbReference type="ARBA" id="ARBA00022448"/>
    </source>
</evidence>
<feature type="transmembrane region" description="Helical" evidence="7">
    <location>
        <begin position="145"/>
        <end position="165"/>
    </location>
</feature>
<dbReference type="PANTHER" id="PTHR23517:SF2">
    <property type="entry name" value="MULTIDRUG RESISTANCE PROTEIN MDTH"/>
    <property type="match status" value="1"/>
</dbReference>
<evidence type="ECO:0000256" key="5">
    <source>
        <dbReference type="ARBA" id="ARBA00022989"/>
    </source>
</evidence>
<protein>
    <submittedName>
        <fullName evidence="9">MFS transporter</fullName>
    </submittedName>
</protein>
<keyword evidence="5 7" id="KW-1133">Transmembrane helix</keyword>
<comment type="caution">
    <text evidence="9">The sequence shown here is derived from an EMBL/GenBank/DDBJ whole genome shotgun (WGS) entry which is preliminary data.</text>
</comment>
<dbReference type="PANTHER" id="PTHR23517">
    <property type="entry name" value="RESISTANCE PROTEIN MDTM, PUTATIVE-RELATED-RELATED"/>
    <property type="match status" value="1"/>
</dbReference>
<organism evidence="9 10">
    <name type="scientific">Kitasatospora misakiensis</name>
    <dbReference type="NCBI Taxonomy" id="67330"/>
    <lineage>
        <taxon>Bacteria</taxon>
        <taxon>Bacillati</taxon>
        <taxon>Actinomycetota</taxon>
        <taxon>Actinomycetes</taxon>
        <taxon>Kitasatosporales</taxon>
        <taxon>Streptomycetaceae</taxon>
        <taxon>Kitasatospora</taxon>
    </lineage>
</organism>
<dbReference type="EMBL" id="JBHSOF010000035">
    <property type="protein sequence ID" value="MFC5666070.1"/>
    <property type="molecule type" value="Genomic_DNA"/>
</dbReference>
<dbReference type="Gene3D" id="1.20.1250.20">
    <property type="entry name" value="MFS general substrate transporter like domains"/>
    <property type="match status" value="1"/>
</dbReference>
<feature type="domain" description="Major facilitator superfamily (MFS) profile" evidence="8">
    <location>
        <begin position="14"/>
        <end position="406"/>
    </location>
</feature>
<feature type="transmembrane region" description="Helical" evidence="7">
    <location>
        <begin position="20"/>
        <end position="40"/>
    </location>
</feature>
<dbReference type="SUPFAM" id="SSF103473">
    <property type="entry name" value="MFS general substrate transporter"/>
    <property type="match status" value="1"/>
</dbReference>
<feature type="transmembrane region" description="Helical" evidence="7">
    <location>
        <begin position="171"/>
        <end position="192"/>
    </location>
</feature>
<evidence type="ECO:0000256" key="3">
    <source>
        <dbReference type="ARBA" id="ARBA00022475"/>
    </source>
</evidence>
<evidence type="ECO:0000259" key="8">
    <source>
        <dbReference type="PROSITE" id="PS50850"/>
    </source>
</evidence>
<dbReference type="InterPro" id="IPR050171">
    <property type="entry name" value="MFS_Transporters"/>
</dbReference>
<dbReference type="InterPro" id="IPR020846">
    <property type="entry name" value="MFS_dom"/>
</dbReference>
<feature type="transmembrane region" description="Helical" evidence="7">
    <location>
        <begin position="284"/>
        <end position="306"/>
    </location>
</feature>
<dbReference type="PROSITE" id="PS50850">
    <property type="entry name" value="MFS"/>
    <property type="match status" value="1"/>
</dbReference>
<feature type="transmembrane region" description="Helical" evidence="7">
    <location>
        <begin position="318"/>
        <end position="341"/>
    </location>
</feature>
<feature type="transmembrane region" description="Helical" evidence="7">
    <location>
        <begin position="353"/>
        <end position="377"/>
    </location>
</feature>
<keyword evidence="10" id="KW-1185">Reference proteome</keyword>
<accession>A0ABW0XCM3</accession>
<dbReference type="Pfam" id="PF07690">
    <property type="entry name" value="MFS_1"/>
    <property type="match status" value="1"/>
</dbReference>
<evidence type="ECO:0000256" key="4">
    <source>
        <dbReference type="ARBA" id="ARBA00022692"/>
    </source>
</evidence>
<sequence length="406" mass="39725">MSGAGQPGGRPGAGFHGLMAALLASSAGIGLVFPLTSIYISDQLGLGGTGAGSYFVAMAAAGCAAAVLGGPRADRGSAAAVGAVGTTSLVLSYALLGAAGGSLPVTAAGLLAGVGYGLQYAAITGVVTALVPAAAQRRAFVLRHVMTNAGMGLGATGGGLLLAAGRPAGTLPWLYEAAAAASVPLAVLFLLVHRRRPAAPAIPDAVPDPQSYRTLLRSRPIALLMLAQALFATAGFTQIEATVPLLLHHGMGIGLAGVSAVTAGNALVLLLLQHPVARRLEALAEEAALIAAPLLWCAAFGAGALATATDGAARTALLAAFAALFAIGEIAYSSAFFPLLVRFSGPASLGRGSALSSLAWSTGTAVGPPLGIAVVTATGTGTGWLALAAGAAVVLAVTLLLRHAAR</sequence>
<evidence type="ECO:0000256" key="6">
    <source>
        <dbReference type="ARBA" id="ARBA00023136"/>
    </source>
</evidence>
<feature type="transmembrane region" description="Helical" evidence="7">
    <location>
        <begin position="221"/>
        <end position="239"/>
    </location>
</feature>
<dbReference type="InterPro" id="IPR011701">
    <property type="entry name" value="MFS"/>
</dbReference>
<feature type="transmembrane region" description="Helical" evidence="7">
    <location>
        <begin position="77"/>
        <end position="96"/>
    </location>
</feature>
<feature type="transmembrane region" description="Helical" evidence="7">
    <location>
        <begin position="52"/>
        <end position="70"/>
    </location>
</feature>
<evidence type="ECO:0000313" key="9">
    <source>
        <dbReference type="EMBL" id="MFC5666070.1"/>
    </source>
</evidence>
<dbReference type="RefSeq" id="WP_380227745.1">
    <property type="nucleotide sequence ID" value="NZ_JBHSOF010000035.1"/>
</dbReference>
<proteinExistence type="predicted"/>
<dbReference type="Proteomes" id="UP001595975">
    <property type="component" value="Unassembled WGS sequence"/>
</dbReference>
<name>A0ABW0XCM3_9ACTN</name>
<keyword evidence="6 7" id="KW-0472">Membrane</keyword>
<feature type="transmembrane region" description="Helical" evidence="7">
    <location>
        <begin position="383"/>
        <end position="401"/>
    </location>
</feature>
<evidence type="ECO:0000256" key="7">
    <source>
        <dbReference type="SAM" id="Phobius"/>
    </source>
</evidence>
<dbReference type="InterPro" id="IPR036259">
    <property type="entry name" value="MFS_trans_sf"/>
</dbReference>
<feature type="transmembrane region" description="Helical" evidence="7">
    <location>
        <begin position="108"/>
        <end position="133"/>
    </location>
</feature>
<keyword evidence="3" id="KW-1003">Cell membrane</keyword>
<comment type="subcellular location">
    <subcellularLocation>
        <location evidence="1">Cell membrane</location>
        <topology evidence="1">Multi-pass membrane protein</topology>
    </subcellularLocation>
</comment>